<feature type="region of interest" description="Disordered" evidence="1">
    <location>
        <begin position="275"/>
        <end position="301"/>
    </location>
</feature>
<feature type="compositionally biased region" description="Polar residues" evidence="1">
    <location>
        <begin position="1"/>
        <end position="13"/>
    </location>
</feature>
<accession>A0A8S3QH78</accession>
<reference evidence="2" key="1">
    <citation type="submission" date="2021-03" db="EMBL/GenBank/DDBJ databases">
        <authorList>
            <person name="Bekaert M."/>
        </authorList>
    </citation>
    <scope>NUCLEOTIDE SEQUENCE</scope>
</reference>
<keyword evidence="3" id="KW-1185">Reference proteome</keyword>
<evidence type="ECO:0000313" key="3">
    <source>
        <dbReference type="Proteomes" id="UP000683360"/>
    </source>
</evidence>
<feature type="compositionally biased region" description="Polar residues" evidence="1">
    <location>
        <begin position="44"/>
        <end position="69"/>
    </location>
</feature>
<dbReference type="EMBL" id="CAJPWZ010000477">
    <property type="protein sequence ID" value="CAG2194421.1"/>
    <property type="molecule type" value="Genomic_DNA"/>
</dbReference>
<feature type="region of interest" description="Disordered" evidence="1">
    <location>
        <begin position="1"/>
        <end position="112"/>
    </location>
</feature>
<name>A0A8S3QH78_MYTED</name>
<organism evidence="2 3">
    <name type="scientific">Mytilus edulis</name>
    <name type="common">Blue mussel</name>
    <dbReference type="NCBI Taxonomy" id="6550"/>
    <lineage>
        <taxon>Eukaryota</taxon>
        <taxon>Metazoa</taxon>
        <taxon>Spiralia</taxon>
        <taxon>Lophotrochozoa</taxon>
        <taxon>Mollusca</taxon>
        <taxon>Bivalvia</taxon>
        <taxon>Autobranchia</taxon>
        <taxon>Pteriomorphia</taxon>
        <taxon>Mytilida</taxon>
        <taxon>Mytiloidea</taxon>
        <taxon>Mytilidae</taxon>
        <taxon>Mytilinae</taxon>
        <taxon>Mytilus</taxon>
    </lineage>
</organism>
<sequence>MNQNTSWKQSADNRSVDFDALSVVPKLTDKVNDDVINIPHSNKKGPTSNNSQCTSNDQPNNTDINNSTKDSYKNLSKRKKVLYSKNESGKRPHRSRSHSTDSKKRKKIDSSTNGVCQKFDKDWANKVTYQNNKSRDGVHSYSVERRKKSFLARNVTCRFEGSKRCEYQIRSQEKVNHSSSFVKGMGSSRCTANRDRSPFRRTIHHSLWKNEDIHISSRRHFDNRNKTNATVDRRYRSNVHKYNEYDRNRTHAIDSRHEHLRHELFSRIAKNASSTTIKNDETNGDTLNLNQRKEHKGRQESRSDILIVPCTKQYKCYNKNIPEKSLNGFLRLIIR</sequence>
<evidence type="ECO:0000313" key="2">
    <source>
        <dbReference type="EMBL" id="CAG2194421.1"/>
    </source>
</evidence>
<gene>
    <name evidence="2" type="ORF">MEDL_9399</name>
</gene>
<proteinExistence type="predicted"/>
<feature type="compositionally biased region" description="Basic residues" evidence="1">
    <location>
        <begin position="91"/>
        <end position="107"/>
    </location>
</feature>
<comment type="caution">
    <text evidence="2">The sequence shown here is derived from an EMBL/GenBank/DDBJ whole genome shotgun (WGS) entry which is preliminary data.</text>
</comment>
<evidence type="ECO:0000256" key="1">
    <source>
        <dbReference type="SAM" id="MobiDB-lite"/>
    </source>
</evidence>
<dbReference type="AlphaFoldDB" id="A0A8S3QH78"/>
<protein>
    <submittedName>
        <fullName evidence="2">Uncharacterized protein</fullName>
    </submittedName>
</protein>
<dbReference type="Proteomes" id="UP000683360">
    <property type="component" value="Unassembled WGS sequence"/>
</dbReference>